<dbReference type="SUPFAM" id="SSF53254">
    <property type="entry name" value="Phosphoglycerate mutase-like"/>
    <property type="match status" value="1"/>
</dbReference>
<evidence type="ECO:0000256" key="1">
    <source>
        <dbReference type="ARBA" id="ARBA00006717"/>
    </source>
</evidence>
<comment type="catalytic activity">
    <reaction evidence="7">
        <text>(2R)-2-phosphoglycerate = (2R)-3-phosphoglycerate</text>
        <dbReference type="Rhea" id="RHEA:15901"/>
        <dbReference type="ChEBI" id="CHEBI:58272"/>
        <dbReference type="ChEBI" id="CHEBI:58289"/>
        <dbReference type="EC" id="5.4.2.11"/>
    </reaction>
</comment>
<feature type="binding site" evidence="5">
    <location>
        <position position="103"/>
    </location>
    <ligand>
        <name>substrate</name>
    </ligand>
</feature>
<keyword evidence="2 7" id="KW-0324">Glycolysis</keyword>
<feature type="binding site" evidence="5">
    <location>
        <begin position="137"/>
        <end position="140"/>
    </location>
    <ligand>
        <name>substrate</name>
    </ligand>
</feature>
<gene>
    <name evidence="8" type="ORF">TrCOL_g11150</name>
</gene>
<evidence type="ECO:0000313" key="9">
    <source>
        <dbReference type="Proteomes" id="UP001165065"/>
    </source>
</evidence>
<comment type="caution">
    <text evidence="8">The sequence shown here is derived from an EMBL/GenBank/DDBJ whole genome shotgun (WGS) entry which is preliminary data.</text>
</comment>
<dbReference type="NCBIfam" id="TIGR01258">
    <property type="entry name" value="pgm_1"/>
    <property type="match status" value="1"/>
</dbReference>
<dbReference type="GO" id="GO:0004619">
    <property type="term" value="F:phosphoglycerate mutase activity"/>
    <property type="evidence" value="ECO:0007669"/>
    <property type="project" value="UniProtKB-EC"/>
</dbReference>
<dbReference type="InterPro" id="IPR001345">
    <property type="entry name" value="PG/BPGM_mutase_AS"/>
</dbReference>
<feature type="site" description="Transition state stabilizer" evidence="6">
    <location>
        <position position="284"/>
    </location>
</feature>
<evidence type="ECO:0000256" key="7">
    <source>
        <dbReference type="RuleBase" id="RU004511"/>
    </source>
</evidence>
<dbReference type="EMBL" id="BRYA01000425">
    <property type="protein sequence ID" value="GMI48752.1"/>
    <property type="molecule type" value="Genomic_DNA"/>
</dbReference>
<dbReference type="Pfam" id="PF00300">
    <property type="entry name" value="His_Phos_1"/>
    <property type="match status" value="1"/>
</dbReference>
<proteinExistence type="inferred from homology"/>
<feature type="binding site" evidence="5">
    <location>
        <begin position="38"/>
        <end position="45"/>
    </location>
    <ligand>
        <name>substrate</name>
    </ligand>
</feature>
<dbReference type="Proteomes" id="UP001165065">
    <property type="component" value="Unassembled WGS sequence"/>
</dbReference>
<accession>A0A9W7GRL8</accession>
<evidence type="ECO:0000313" key="8">
    <source>
        <dbReference type="EMBL" id="GMI48752.1"/>
    </source>
</evidence>
<evidence type="ECO:0000256" key="6">
    <source>
        <dbReference type="PIRSR" id="PIRSR613078-3"/>
    </source>
</evidence>
<feature type="active site" description="Proton donor/acceptor" evidence="4">
    <location>
        <position position="137"/>
    </location>
</feature>
<feature type="active site" description="Tele-phosphohistidine intermediate" evidence="4">
    <location>
        <position position="39"/>
    </location>
</feature>
<dbReference type="Gene3D" id="3.40.50.1240">
    <property type="entry name" value="Phosphoglycerate mutase-like"/>
    <property type="match status" value="1"/>
</dbReference>
<keyword evidence="9" id="KW-1185">Reference proteome</keyword>
<dbReference type="AlphaFoldDB" id="A0A9W7GRL8"/>
<name>A0A9W7GRL8_9STRA</name>
<evidence type="ECO:0000256" key="4">
    <source>
        <dbReference type="PIRSR" id="PIRSR613078-1"/>
    </source>
</evidence>
<evidence type="ECO:0000256" key="3">
    <source>
        <dbReference type="ARBA" id="ARBA00023235"/>
    </source>
</evidence>
<sequence length="371" mass="41505">MLPILFRNGSKHKIFLNHSSSHNKKRSTSTLGRLILVRHGQSVWNVTDPSQNLVSRFTGWTNVDLSKRGVLQAHAAGRALRDYRDETGEPLRVDSAFCSLLVRAERTLDIMATEMRLKEANSSAYSVPVTYSWRLNERHYGNLVGRSKVEAEQEFGVEQLSRWRNGWDTAPPAMDERTMEDWKRSRHCMTVTQVKDPASTRLITMREGLNYINSSFSEPRDRRGGEPNIFDEANPTSTNWLNVMTARMPATESLKDSCIRVLPILRYGLAPRLLKGETVLLSAHANTIRSLLYHLDPRVTEDGMKGVKIPSAAPFITYFEGGGEDLIGGLRNVGDVDVETGLMGTWLQSEEIAAHSFCTLVGESAGEGEIA</sequence>
<dbReference type="InterPro" id="IPR013078">
    <property type="entry name" value="His_Pase_superF_clade-1"/>
</dbReference>
<dbReference type="PROSITE" id="PS00175">
    <property type="entry name" value="PG_MUTASE"/>
    <property type="match status" value="1"/>
</dbReference>
<feature type="binding site" evidence="5">
    <location>
        <position position="148"/>
    </location>
    <ligand>
        <name>substrate</name>
    </ligand>
</feature>
<dbReference type="OrthoDB" id="354304at2759"/>
<dbReference type="GO" id="GO:0006096">
    <property type="term" value="P:glycolytic process"/>
    <property type="evidence" value="ECO:0007669"/>
    <property type="project" value="UniProtKB-KW"/>
</dbReference>
<protein>
    <recommendedName>
        <fullName evidence="7">Phosphoglycerate mutase</fullName>
        <ecNumber evidence="7">5.4.2.11</ecNumber>
    </recommendedName>
</protein>
<reference evidence="9" key="1">
    <citation type="journal article" date="2023" name="Commun. Biol.">
        <title>Genome analysis of Parmales, the sister group of diatoms, reveals the evolutionary specialization of diatoms from phago-mixotrophs to photoautotrophs.</title>
        <authorList>
            <person name="Ban H."/>
            <person name="Sato S."/>
            <person name="Yoshikawa S."/>
            <person name="Yamada K."/>
            <person name="Nakamura Y."/>
            <person name="Ichinomiya M."/>
            <person name="Sato N."/>
            <person name="Blanc-Mathieu R."/>
            <person name="Endo H."/>
            <person name="Kuwata A."/>
            <person name="Ogata H."/>
        </authorList>
    </citation>
    <scope>NUCLEOTIDE SEQUENCE [LARGE SCALE GENOMIC DNA]</scope>
</reference>
<comment type="similarity">
    <text evidence="1 7">Belongs to the phosphoglycerate mutase family. BPG-dependent PGAM subfamily.</text>
</comment>
<feature type="binding site" evidence="5">
    <location>
        <begin position="58"/>
        <end position="59"/>
    </location>
    <ligand>
        <name>substrate</name>
    </ligand>
</feature>
<dbReference type="SMART" id="SM00855">
    <property type="entry name" value="PGAM"/>
    <property type="match status" value="1"/>
</dbReference>
<evidence type="ECO:0000256" key="2">
    <source>
        <dbReference type="ARBA" id="ARBA00023152"/>
    </source>
</evidence>
<dbReference type="EC" id="5.4.2.11" evidence="7"/>
<dbReference type="InterPro" id="IPR005952">
    <property type="entry name" value="Phosphogly_mut1"/>
</dbReference>
<keyword evidence="3 7" id="KW-0413">Isomerase</keyword>
<dbReference type="PANTHER" id="PTHR11931">
    <property type="entry name" value="PHOSPHOGLYCERATE MUTASE"/>
    <property type="match status" value="1"/>
</dbReference>
<evidence type="ECO:0000256" key="5">
    <source>
        <dbReference type="PIRSR" id="PIRSR613078-2"/>
    </source>
</evidence>
<dbReference type="InterPro" id="IPR029033">
    <property type="entry name" value="His_PPase_superfam"/>
</dbReference>
<dbReference type="CDD" id="cd07067">
    <property type="entry name" value="HP_PGM_like"/>
    <property type="match status" value="1"/>
</dbReference>
<organism evidence="8 9">
    <name type="scientific">Triparma columacea</name>
    <dbReference type="NCBI Taxonomy" id="722753"/>
    <lineage>
        <taxon>Eukaryota</taxon>
        <taxon>Sar</taxon>
        <taxon>Stramenopiles</taxon>
        <taxon>Ochrophyta</taxon>
        <taxon>Bolidophyceae</taxon>
        <taxon>Parmales</taxon>
        <taxon>Triparmaceae</taxon>
        <taxon>Triparma</taxon>
    </lineage>
</organism>